<evidence type="ECO:0000313" key="1">
    <source>
        <dbReference type="EMBL" id="MEJ8824978.1"/>
    </source>
</evidence>
<name>A0ABU8W4S0_9BURK</name>
<sequence length="71" mass="7683">MALSQFAAHALVGSYLKGRQLPDALLTSILDAVEVRLKDGKVPVLDDSLRELIDSEATDPEAPQLANTRTH</sequence>
<reference evidence="1 2" key="1">
    <citation type="submission" date="2024-03" db="EMBL/GenBank/DDBJ databases">
        <title>Novel species of the genus Variovorax.</title>
        <authorList>
            <person name="Liu Q."/>
            <person name="Xin Y.-H."/>
        </authorList>
    </citation>
    <scope>NUCLEOTIDE SEQUENCE [LARGE SCALE GENOMIC DNA]</scope>
    <source>
        <strain evidence="1 2">KACC 18501</strain>
    </source>
</reference>
<organism evidence="1 2">
    <name type="scientific">Variovorax humicola</name>
    <dbReference type="NCBI Taxonomy" id="1769758"/>
    <lineage>
        <taxon>Bacteria</taxon>
        <taxon>Pseudomonadati</taxon>
        <taxon>Pseudomonadota</taxon>
        <taxon>Betaproteobacteria</taxon>
        <taxon>Burkholderiales</taxon>
        <taxon>Comamonadaceae</taxon>
        <taxon>Variovorax</taxon>
    </lineage>
</organism>
<dbReference type="EMBL" id="JBBKZV010000018">
    <property type="protein sequence ID" value="MEJ8824978.1"/>
    <property type="molecule type" value="Genomic_DNA"/>
</dbReference>
<accession>A0ABU8W4S0</accession>
<evidence type="ECO:0000313" key="2">
    <source>
        <dbReference type="Proteomes" id="UP001363010"/>
    </source>
</evidence>
<keyword evidence="2" id="KW-1185">Reference proteome</keyword>
<dbReference type="Proteomes" id="UP001363010">
    <property type="component" value="Unassembled WGS sequence"/>
</dbReference>
<protein>
    <submittedName>
        <fullName evidence="1">Uncharacterized protein</fullName>
    </submittedName>
</protein>
<proteinExistence type="predicted"/>
<comment type="caution">
    <text evidence="1">The sequence shown here is derived from an EMBL/GenBank/DDBJ whole genome shotgun (WGS) entry which is preliminary data.</text>
</comment>
<gene>
    <name evidence="1" type="ORF">WKW80_23610</name>
</gene>
<dbReference type="RefSeq" id="WP_340366005.1">
    <property type="nucleotide sequence ID" value="NZ_JBBKZV010000018.1"/>
</dbReference>